<evidence type="ECO:0000313" key="1">
    <source>
        <dbReference type="EMBL" id="SVE43673.1"/>
    </source>
</evidence>
<dbReference type="AlphaFoldDB" id="A0A383DH86"/>
<accession>A0A383DH86</accession>
<protein>
    <submittedName>
        <fullName evidence="1">Uncharacterized protein</fullName>
    </submittedName>
</protein>
<organism evidence="1">
    <name type="scientific">marine metagenome</name>
    <dbReference type="NCBI Taxonomy" id="408172"/>
    <lineage>
        <taxon>unclassified sequences</taxon>
        <taxon>metagenomes</taxon>
        <taxon>ecological metagenomes</taxon>
    </lineage>
</organism>
<gene>
    <name evidence="1" type="ORF">METZ01_LOCUS496527</name>
</gene>
<sequence length="25" mass="2861">MLLFTAVIAVKHEVAKPEADVRFIY</sequence>
<dbReference type="EMBL" id="UINC01217184">
    <property type="protein sequence ID" value="SVE43673.1"/>
    <property type="molecule type" value="Genomic_DNA"/>
</dbReference>
<name>A0A383DH86_9ZZZZ</name>
<reference evidence="1" key="1">
    <citation type="submission" date="2018-05" db="EMBL/GenBank/DDBJ databases">
        <authorList>
            <person name="Lanie J.A."/>
            <person name="Ng W.-L."/>
            <person name="Kazmierczak K.M."/>
            <person name="Andrzejewski T.M."/>
            <person name="Davidsen T.M."/>
            <person name="Wayne K.J."/>
            <person name="Tettelin H."/>
            <person name="Glass J.I."/>
            <person name="Rusch D."/>
            <person name="Podicherti R."/>
            <person name="Tsui H.-C.T."/>
            <person name="Winkler M.E."/>
        </authorList>
    </citation>
    <scope>NUCLEOTIDE SEQUENCE</scope>
</reference>
<proteinExistence type="predicted"/>
<feature type="non-terminal residue" evidence="1">
    <location>
        <position position="25"/>
    </location>
</feature>